<keyword evidence="4" id="KW-1185">Reference proteome</keyword>
<reference evidence="3 4" key="1">
    <citation type="submission" date="2018-03" db="EMBL/GenBank/DDBJ databases">
        <title>Marinobacter brunus sp. nov., a marine bacterium of Gamma-proteobacteria isolated from the surface seawater of the South China Sea.</title>
        <authorList>
            <person name="Cheng H."/>
            <person name="Wu Y.-H."/>
            <person name="Xamxidin M."/>
            <person name="Xu X.-W."/>
        </authorList>
    </citation>
    <scope>NUCLEOTIDE SEQUENCE [LARGE SCALE GENOMIC DNA]</scope>
    <source>
        <strain evidence="3 4">JCM 30472</strain>
    </source>
</reference>
<feature type="compositionally biased region" description="Gly residues" evidence="1">
    <location>
        <begin position="148"/>
        <end position="165"/>
    </location>
</feature>
<feature type="region of interest" description="Disordered" evidence="1">
    <location>
        <begin position="141"/>
        <end position="165"/>
    </location>
</feature>
<dbReference type="Proteomes" id="UP000238385">
    <property type="component" value="Unassembled WGS sequence"/>
</dbReference>
<keyword evidence="2" id="KW-0472">Membrane</keyword>
<proteinExistence type="predicted"/>
<accession>A0A2T1KFL9</accession>
<evidence type="ECO:0000313" key="3">
    <source>
        <dbReference type="EMBL" id="PSF08919.1"/>
    </source>
</evidence>
<gene>
    <name evidence="3" type="ORF">C7H08_09735</name>
</gene>
<evidence type="ECO:0000313" key="4">
    <source>
        <dbReference type="Proteomes" id="UP000238385"/>
    </source>
</evidence>
<comment type="caution">
    <text evidence="3">The sequence shown here is derived from an EMBL/GenBank/DDBJ whole genome shotgun (WGS) entry which is preliminary data.</text>
</comment>
<evidence type="ECO:0000256" key="1">
    <source>
        <dbReference type="SAM" id="MobiDB-lite"/>
    </source>
</evidence>
<name>A0A2T1KFL9_9GAMM</name>
<sequence>MLDSAQVQGALRKAAAAIIGMVLAMVLLTALLLTGFYLLVQAAVLALSPWLGEAGAMGLAGFVCVLLLAFFLYRLSRPKSSTKSPDSADGKSGSGIDVLRNLIRENPLEAAALAFAVGIAEQGDPRLKSLLMEGGMILMKRTDAEQPDGGGTDEVSGQGGTGPPG</sequence>
<keyword evidence="2" id="KW-0812">Transmembrane</keyword>
<evidence type="ECO:0000256" key="2">
    <source>
        <dbReference type="SAM" id="Phobius"/>
    </source>
</evidence>
<feature type="transmembrane region" description="Helical" evidence="2">
    <location>
        <begin position="14"/>
        <end position="38"/>
    </location>
</feature>
<dbReference type="EMBL" id="PXNN01000011">
    <property type="protein sequence ID" value="PSF08919.1"/>
    <property type="molecule type" value="Genomic_DNA"/>
</dbReference>
<dbReference type="OrthoDB" id="6369388at2"/>
<protein>
    <submittedName>
        <fullName evidence="3">Uncharacterized protein</fullName>
    </submittedName>
</protein>
<dbReference type="RefSeq" id="WP_106671515.1">
    <property type="nucleotide sequence ID" value="NZ_BMFE01000001.1"/>
</dbReference>
<dbReference type="AlphaFoldDB" id="A0A2T1KFL9"/>
<organism evidence="3 4">
    <name type="scientific">Marinobacter halophilus</name>
    <dbReference type="NCBI Taxonomy" id="1323740"/>
    <lineage>
        <taxon>Bacteria</taxon>
        <taxon>Pseudomonadati</taxon>
        <taxon>Pseudomonadota</taxon>
        <taxon>Gammaproteobacteria</taxon>
        <taxon>Pseudomonadales</taxon>
        <taxon>Marinobacteraceae</taxon>
        <taxon>Marinobacter</taxon>
    </lineage>
</organism>
<keyword evidence="2" id="KW-1133">Transmembrane helix</keyword>
<feature type="transmembrane region" description="Helical" evidence="2">
    <location>
        <begin position="50"/>
        <end position="73"/>
    </location>
</feature>